<dbReference type="GO" id="GO:0055085">
    <property type="term" value="P:transmembrane transport"/>
    <property type="evidence" value="ECO:0007669"/>
    <property type="project" value="InterPro"/>
</dbReference>
<keyword evidence="2 7" id="KW-0813">Transport</keyword>
<feature type="transmembrane region" description="Helical" evidence="7">
    <location>
        <begin position="216"/>
        <end position="236"/>
    </location>
</feature>
<feature type="domain" description="ABC transmembrane type-1" evidence="8">
    <location>
        <begin position="67"/>
        <end position="283"/>
    </location>
</feature>
<evidence type="ECO:0000313" key="10">
    <source>
        <dbReference type="Proteomes" id="UP000460272"/>
    </source>
</evidence>
<keyword evidence="10" id="KW-1185">Reference proteome</keyword>
<keyword evidence="6 7" id="KW-0472">Membrane</keyword>
<dbReference type="PANTHER" id="PTHR30193:SF37">
    <property type="entry name" value="INNER MEMBRANE ABC TRANSPORTER PERMEASE PROTEIN YCJO"/>
    <property type="match status" value="1"/>
</dbReference>
<dbReference type="OrthoDB" id="34224at2"/>
<evidence type="ECO:0000256" key="7">
    <source>
        <dbReference type="RuleBase" id="RU363032"/>
    </source>
</evidence>
<comment type="subcellular location">
    <subcellularLocation>
        <location evidence="1 7">Cell membrane</location>
        <topology evidence="1 7">Multi-pass membrane protein</topology>
    </subcellularLocation>
</comment>
<evidence type="ECO:0000256" key="3">
    <source>
        <dbReference type="ARBA" id="ARBA00022475"/>
    </source>
</evidence>
<organism evidence="9 10">
    <name type="scientific">Trebonia kvetii</name>
    <dbReference type="NCBI Taxonomy" id="2480626"/>
    <lineage>
        <taxon>Bacteria</taxon>
        <taxon>Bacillati</taxon>
        <taxon>Actinomycetota</taxon>
        <taxon>Actinomycetes</taxon>
        <taxon>Streptosporangiales</taxon>
        <taxon>Treboniaceae</taxon>
        <taxon>Trebonia</taxon>
    </lineage>
</organism>
<evidence type="ECO:0000256" key="2">
    <source>
        <dbReference type="ARBA" id="ARBA00022448"/>
    </source>
</evidence>
<dbReference type="Pfam" id="PF00528">
    <property type="entry name" value="BPD_transp_1"/>
    <property type="match status" value="1"/>
</dbReference>
<feature type="transmembrane region" description="Helical" evidence="7">
    <location>
        <begin position="159"/>
        <end position="180"/>
    </location>
</feature>
<sequence>MPALRRLAPLLWLGPAVALIGVVVLWPVVVMVQSSFQRIGGEGFVAGYNGTDNFRHLFDEPDFLSVLLRTVIWVVVVVAVTVLISLGLAQLFNQKFPGRQVTRWALIIPWAASVMMTALIFKWALDPNVGVINVILHRIGVVKTLGSNQADWLGNPTSALLWMMGVAVFVSLPFTTYAILSGRQGIPQDVYEAASIDGATSWKAYLRVTLPLLRPAILVATLINVINVFNSFPIIWEMTRGGPGYQTATSTIFMIDLKQGNVGESAAMSAINFLLVIVIVLVYLSTTRWKEQVDR</sequence>
<name>A0A6P2C005_9ACTN</name>
<dbReference type="PROSITE" id="PS50928">
    <property type="entry name" value="ABC_TM1"/>
    <property type="match status" value="1"/>
</dbReference>
<dbReference type="AlphaFoldDB" id="A0A6P2C005"/>
<accession>A0A6P2C005</accession>
<dbReference type="InterPro" id="IPR035906">
    <property type="entry name" value="MetI-like_sf"/>
</dbReference>
<feature type="transmembrane region" description="Helical" evidence="7">
    <location>
        <begin position="71"/>
        <end position="92"/>
    </location>
</feature>
<dbReference type="Proteomes" id="UP000460272">
    <property type="component" value="Unassembled WGS sequence"/>
</dbReference>
<evidence type="ECO:0000256" key="4">
    <source>
        <dbReference type="ARBA" id="ARBA00022692"/>
    </source>
</evidence>
<keyword evidence="5 7" id="KW-1133">Transmembrane helix</keyword>
<proteinExistence type="inferred from homology"/>
<evidence type="ECO:0000259" key="8">
    <source>
        <dbReference type="PROSITE" id="PS50928"/>
    </source>
</evidence>
<dbReference type="SUPFAM" id="SSF161098">
    <property type="entry name" value="MetI-like"/>
    <property type="match status" value="1"/>
</dbReference>
<dbReference type="Gene3D" id="1.10.3720.10">
    <property type="entry name" value="MetI-like"/>
    <property type="match status" value="1"/>
</dbReference>
<comment type="caution">
    <text evidence="9">The sequence shown here is derived from an EMBL/GenBank/DDBJ whole genome shotgun (WGS) entry which is preliminary data.</text>
</comment>
<keyword evidence="3" id="KW-1003">Cell membrane</keyword>
<dbReference type="InterPro" id="IPR051393">
    <property type="entry name" value="ABC_transporter_permease"/>
</dbReference>
<protein>
    <submittedName>
        <fullName evidence="9">Sugar ABC transporter permease</fullName>
    </submittedName>
</protein>
<evidence type="ECO:0000256" key="6">
    <source>
        <dbReference type="ARBA" id="ARBA00023136"/>
    </source>
</evidence>
<dbReference type="EMBL" id="RPFW01000003">
    <property type="protein sequence ID" value="TVZ04518.1"/>
    <property type="molecule type" value="Genomic_DNA"/>
</dbReference>
<evidence type="ECO:0000256" key="1">
    <source>
        <dbReference type="ARBA" id="ARBA00004651"/>
    </source>
</evidence>
<reference evidence="9 10" key="1">
    <citation type="submission" date="2018-11" db="EMBL/GenBank/DDBJ databases">
        <title>Trebonia kvetii gen.nov., sp.nov., a novel acidophilic actinobacterium, and proposal of the new actinobacterial family Treboniaceae fam. nov.</title>
        <authorList>
            <person name="Rapoport D."/>
            <person name="Sagova-Mareckova M."/>
            <person name="Sedlacek I."/>
            <person name="Provaznik J."/>
            <person name="Kralova S."/>
            <person name="Pavlinic D."/>
            <person name="Benes V."/>
            <person name="Kopecky J."/>
        </authorList>
    </citation>
    <scope>NUCLEOTIDE SEQUENCE [LARGE SCALE GENOMIC DNA]</scope>
    <source>
        <strain evidence="9 10">15Tr583</strain>
    </source>
</reference>
<dbReference type="RefSeq" id="WP_145854555.1">
    <property type="nucleotide sequence ID" value="NZ_RPFW01000003.1"/>
</dbReference>
<comment type="similarity">
    <text evidence="7">Belongs to the binding-protein-dependent transport system permease family.</text>
</comment>
<dbReference type="CDD" id="cd06261">
    <property type="entry name" value="TM_PBP2"/>
    <property type="match status" value="1"/>
</dbReference>
<dbReference type="InterPro" id="IPR000515">
    <property type="entry name" value="MetI-like"/>
</dbReference>
<gene>
    <name evidence="9" type="ORF">EAS64_19360</name>
</gene>
<evidence type="ECO:0000313" key="9">
    <source>
        <dbReference type="EMBL" id="TVZ04518.1"/>
    </source>
</evidence>
<feature type="transmembrane region" description="Helical" evidence="7">
    <location>
        <begin position="7"/>
        <end position="29"/>
    </location>
</feature>
<feature type="transmembrane region" description="Helical" evidence="7">
    <location>
        <begin position="266"/>
        <end position="285"/>
    </location>
</feature>
<keyword evidence="4 7" id="KW-0812">Transmembrane</keyword>
<feature type="transmembrane region" description="Helical" evidence="7">
    <location>
        <begin position="104"/>
        <end position="125"/>
    </location>
</feature>
<dbReference type="PANTHER" id="PTHR30193">
    <property type="entry name" value="ABC TRANSPORTER PERMEASE PROTEIN"/>
    <property type="match status" value="1"/>
</dbReference>
<evidence type="ECO:0000256" key="5">
    <source>
        <dbReference type="ARBA" id="ARBA00022989"/>
    </source>
</evidence>
<dbReference type="GO" id="GO:0005886">
    <property type="term" value="C:plasma membrane"/>
    <property type="evidence" value="ECO:0007669"/>
    <property type="project" value="UniProtKB-SubCell"/>
</dbReference>